<dbReference type="RefSeq" id="WP_109984123.1">
    <property type="nucleotide sequence ID" value="NZ_JAJUIE010000014.1"/>
</dbReference>
<keyword evidence="9" id="KW-1185">Reference proteome</keyword>
<comment type="subcellular location">
    <subcellularLocation>
        <location evidence="1">Cell membrane</location>
        <topology evidence="1">Lipid-anchor</topology>
    </subcellularLocation>
</comment>
<evidence type="ECO:0000259" key="7">
    <source>
        <dbReference type="Pfam" id="PF02608"/>
    </source>
</evidence>
<keyword evidence="4" id="KW-0732">Signal</keyword>
<evidence type="ECO:0000313" key="9">
    <source>
        <dbReference type="Proteomes" id="UP000245624"/>
    </source>
</evidence>
<accession>A0A317KYL8</accession>
<comment type="similarity">
    <text evidence="2">Belongs to the BMP lipoprotein family.</text>
</comment>
<dbReference type="InterPro" id="IPR028082">
    <property type="entry name" value="Peripla_BP_I"/>
</dbReference>
<dbReference type="Pfam" id="PF02608">
    <property type="entry name" value="Bmp"/>
    <property type="match status" value="1"/>
</dbReference>
<dbReference type="EMBL" id="QGTD01000008">
    <property type="protein sequence ID" value="PWU68443.1"/>
    <property type="molecule type" value="Genomic_DNA"/>
</dbReference>
<dbReference type="Gene3D" id="3.40.50.2300">
    <property type="match status" value="2"/>
</dbReference>
<dbReference type="Proteomes" id="UP000245624">
    <property type="component" value="Unassembled WGS sequence"/>
</dbReference>
<dbReference type="AlphaFoldDB" id="A0A317KYL8"/>
<name>A0A317KYL8_9BACI</name>
<protein>
    <submittedName>
        <fullName evidence="8">BMP family ABC transporter substrate-binding protein</fullName>
    </submittedName>
</protein>
<evidence type="ECO:0000256" key="5">
    <source>
        <dbReference type="ARBA" id="ARBA00023136"/>
    </source>
</evidence>
<dbReference type="PANTHER" id="PTHR34296:SF2">
    <property type="entry name" value="ABC TRANSPORTER GUANOSINE-BINDING PROTEIN NUPN"/>
    <property type="match status" value="1"/>
</dbReference>
<proteinExistence type="inferred from homology"/>
<dbReference type="PANTHER" id="PTHR34296">
    <property type="entry name" value="TRANSCRIPTIONAL ACTIVATOR PROTEIN MED"/>
    <property type="match status" value="1"/>
</dbReference>
<dbReference type="CDD" id="cd06354">
    <property type="entry name" value="PBP1_PrnA-like"/>
    <property type="match status" value="1"/>
</dbReference>
<gene>
    <name evidence="8" type="ORF">DLJ74_08335</name>
</gene>
<evidence type="ECO:0000256" key="2">
    <source>
        <dbReference type="ARBA" id="ARBA00008610"/>
    </source>
</evidence>
<evidence type="ECO:0000313" key="8">
    <source>
        <dbReference type="EMBL" id="PWU68443.1"/>
    </source>
</evidence>
<keyword evidence="3" id="KW-1003">Cell membrane</keyword>
<sequence length="325" mass="35412">MRRVIELFLLLCLLLLAGCSENELSSNLDNKLRIGVMLSDAGLGDQSFSDSAFNGLEKAREELGILFDYRELKEVGDYETGLQELIDQGNDLIVGLGYMIEEDLKKVAEKYPDKQFVIVDAVVDLPNVTSVTFKEHEGSFLIGAIAGMRTNSDIVGFVGGSDTPLIRKFLNGFSQGVAATNPEAVVLHHFAEDFNNDKLGEELAKELINDGADFIYPSAGFTGVGVINIAQQEGIYSFGVDSDQYYLGEKTVVTSMLKNIDVAMYKLAKELVENGQVADGHITLGLADDGVGIAPIRVISLTKEETEQIEKLTEKIKTNAITVSE</sequence>
<evidence type="ECO:0000256" key="4">
    <source>
        <dbReference type="ARBA" id="ARBA00022729"/>
    </source>
</evidence>
<feature type="domain" description="ABC transporter substrate-binding protein PnrA-like" evidence="7">
    <location>
        <begin position="36"/>
        <end position="323"/>
    </location>
</feature>
<organism evidence="8 9">
    <name type="scientific">Gracilibacillus dipsosauri</name>
    <dbReference type="NCBI Taxonomy" id="178340"/>
    <lineage>
        <taxon>Bacteria</taxon>
        <taxon>Bacillati</taxon>
        <taxon>Bacillota</taxon>
        <taxon>Bacilli</taxon>
        <taxon>Bacillales</taxon>
        <taxon>Bacillaceae</taxon>
        <taxon>Gracilibacillus</taxon>
    </lineage>
</organism>
<evidence type="ECO:0000256" key="6">
    <source>
        <dbReference type="ARBA" id="ARBA00023288"/>
    </source>
</evidence>
<evidence type="ECO:0000256" key="3">
    <source>
        <dbReference type="ARBA" id="ARBA00022475"/>
    </source>
</evidence>
<dbReference type="SUPFAM" id="SSF53822">
    <property type="entry name" value="Periplasmic binding protein-like I"/>
    <property type="match status" value="1"/>
</dbReference>
<comment type="caution">
    <text evidence="8">The sequence shown here is derived from an EMBL/GenBank/DDBJ whole genome shotgun (WGS) entry which is preliminary data.</text>
</comment>
<dbReference type="InterPro" id="IPR003760">
    <property type="entry name" value="PnrA-like"/>
</dbReference>
<dbReference type="OrthoDB" id="9784230at2"/>
<keyword evidence="5" id="KW-0472">Membrane</keyword>
<dbReference type="GO" id="GO:0005886">
    <property type="term" value="C:plasma membrane"/>
    <property type="evidence" value="ECO:0007669"/>
    <property type="project" value="UniProtKB-SubCell"/>
</dbReference>
<keyword evidence="6" id="KW-0449">Lipoprotein</keyword>
<evidence type="ECO:0000256" key="1">
    <source>
        <dbReference type="ARBA" id="ARBA00004193"/>
    </source>
</evidence>
<dbReference type="PROSITE" id="PS51257">
    <property type="entry name" value="PROKAR_LIPOPROTEIN"/>
    <property type="match status" value="1"/>
</dbReference>
<dbReference type="InterPro" id="IPR050957">
    <property type="entry name" value="BMP_lipoprotein"/>
</dbReference>
<reference evidence="8 9" key="1">
    <citation type="submission" date="2018-05" db="EMBL/GenBank/DDBJ databases">
        <title>Genomic analysis of Gracilibacillus dipsosauri DD1 reveals novel features of a salt-tolerant amylase.</title>
        <authorList>
            <person name="Deutch C.E."/>
            <person name="Yang S."/>
        </authorList>
    </citation>
    <scope>NUCLEOTIDE SEQUENCE [LARGE SCALE GENOMIC DNA]</scope>
    <source>
        <strain evidence="8 9">DD1</strain>
    </source>
</reference>